<dbReference type="SUPFAM" id="SSF51445">
    <property type="entry name" value="(Trans)glycosidases"/>
    <property type="match status" value="1"/>
</dbReference>
<dbReference type="AlphaFoldDB" id="A0A0H5SII4"/>
<dbReference type="RefSeq" id="WP_158245956.1">
    <property type="nucleotide sequence ID" value="NZ_CVTD020000024.1"/>
</dbReference>
<evidence type="ECO:0000259" key="1">
    <source>
        <dbReference type="PROSITE" id="PS51782"/>
    </source>
</evidence>
<dbReference type="GO" id="GO:0070492">
    <property type="term" value="F:oligosaccharide binding"/>
    <property type="evidence" value="ECO:0007669"/>
    <property type="project" value="TreeGrafter"/>
</dbReference>
<dbReference type="InterPro" id="IPR001223">
    <property type="entry name" value="Glyco_hydro18_cat"/>
</dbReference>
<dbReference type="SMART" id="SM00257">
    <property type="entry name" value="LysM"/>
    <property type="match status" value="2"/>
</dbReference>
<feature type="domain" description="GH18" evidence="2">
    <location>
        <begin position="100"/>
        <end position="384"/>
    </location>
</feature>
<keyword evidence="4" id="KW-1185">Reference proteome</keyword>
<name>A0A0H5SII4_HERHM</name>
<evidence type="ECO:0000313" key="3">
    <source>
        <dbReference type="EMBL" id="CRZ35294.1"/>
    </source>
</evidence>
<dbReference type="Gene3D" id="3.10.50.10">
    <property type="match status" value="1"/>
</dbReference>
<dbReference type="InterPro" id="IPR018392">
    <property type="entry name" value="LysM"/>
</dbReference>
<evidence type="ECO:0008006" key="5">
    <source>
        <dbReference type="Google" id="ProtNLM"/>
    </source>
</evidence>
<protein>
    <recommendedName>
        <fullName evidence="5">Spore germination protein</fullName>
    </recommendedName>
</protein>
<organism evidence="3 4">
    <name type="scientific">Herbinix hemicellulosilytica</name>
    <dbReference type="NCBI Taxonomy" id="1564487"/>
    <lineage>
        <taxon>Bacteria</taxon>
        <taxon>Bacillati</taxon>
        <taxon>Bacillota</taxon>
        <taxon>Clostridia</taxon>
        <taxon>Lachnospirales</taxon>
        <taxon>Lachnospiraceae</taxon>
        <taxon>Herbinix</taxon>
    </lineage>
</organism>
<feature type="domain" description="LysM" evidence="1">
    <location>
        <begin position="2"/>
        <end position="46"/>
    </location>
</feature>
<proteinExistence type="predicted"/>
<dbReference type="Pfam" id="PF00704">
    <property type="entry name" value="Glyco_hydro_18"/>
    <property type="match status" value="1"/>
</dbReference>
<dbReference type="Gene3D" id="3.20.20.80">
    <property type="entry name" value="Glycosidases"/>
    <property type="match status" value="1"/>
</dbReference>
<feature type="domain" description="LysM" evidence="1">
    <location>
        <begin position="51"/>
        <end position="96"/>
    </location>
</feature>
<evidence type="ECO:0000313" key="4">
    <source>
        <dbReference type="Proteomes" id="UP000236497"/>
    </source>
</evidence>
<dbReference type="GO" id="GO:0012505">
    <property type="term" value="C:endomembrane system"/>
    <property type="evidence" value="ECO:0007669"/>
    <property type="project" value="TreeGrafter"/>
</dbReference>
<dbReference type="PANTHER" id="PTHR46066:SF2">
    <property type="entry name" value="CHITINASE DOMAIN-CONTAINING PROTEIN 1"/>
    <property type="match status" value="1"/>
</dbReference>
<dbReference type="PROSITE" id="PS51910">
    <property type="entry name" value="GH18_2"/>
    <property type="match status" value="1"/>
</dbReference>
<dbReference type="Gene3D" id="3.10.350.10">
    <property type="entry name" value="LysM domain"/>
    <property type="match status" value="2"/>
</dbReference>
<dbReference type="GO" id="GO:0005975">
    <property type="term" value="P:carbohydrate metabolic process"/>
    <property type="evidence" value="ECO:0007669"/>
    <property type="project" value="InterPro"/>
</dbReference>
<dbReference type="InterPro" id="IPR017853">
    <property type="entry name" value="GH"/>
</dbReference>
<gene>
    <name evidence="3" type="ORF">HHT355_2096</name>
</gene>
<dbReference type="InterPro" id="IPR036779">
    <property type="entry name" value="LysM_dom_sf"/>
</dbReference>
<dbReference type="InterPro" id="IPR029070">
    <property type="entry name" value="Chitinase_insertion_sf"/>
</dbReference>
<dbReference type="PROSITE" id="PS51782">
    <property type="entry name" value="LYSM"/>
    <property type="match status" value="2"/>
</dbReference>
<dbReference type="EMBL" id="CVTD020000024">
    <property type="protein sequence ID" value="CRZ35294.1"/>
    <property type="molecule type" value="Genomic_DNA"/>
</dbReference>
<dbReference type="CDD" id="cd00118">
    <property type="entry name" value="LysM"/>
    <property type="match status" value="2"/>
</dbReference>
<dbReference type="SUPFAM" id="SSF54106">
    <property type="entry name" value="LysM domain"/>
    <property type="match status" value="2"/>
</dbReference>
<evidence type="ECO:0000259" key="2">
    <source>
        <dbReference type="PROSITE" id="PS51910"/>
    </source>
</evidence>
<dbReference type="Pfam" id="PF01476">
    <property type="entry name" value="LysM"/>
    <property type="match status" value="2"/>
</dbReference>
<dbReference type="PANTHER" id="PTHR46066">
    <property type="entry name" value="CHITINASE DOMAIN-CONTAINING PROTEIN 1 FAMILY MEMBER"/>
    <property type="match status" value="1"/>
</dbReference>
<accession>A0A0H5SII4</accession>
<sequence>MIIHVVEQGETLDSIADRYGISVERLILENGIRATDNLVEGETLVILMPEIIYTIQDGDTLESIALAHNISIFELLRNNPYLSERKYIYPGEDIVIKYEGEKTGTLTTNGYAYPFIAMNILRKTLPFLTYLSIYSYYYNINGEIFNIDDEELIRTAKQYGVAPVMILNAMDDNPLEEIEMIHYLLENTDLQDMLISNIIALLYRKGYYGVNFSAHYNKPEDRSLYVEFIKKLSTRLRSEGFRTFITLAFNVFELLLNVEYDDLEYEQLEKYVDNITMITYDWGLSYISPAVLAYDTIDNLMKAITSRISPQDINFGISTIGYIWRLPYIEGLTTGQSITYDAAIDLAREHGAQILFDEVSRASYFQYFSDYEYIVRFRDARGIEAILLFMEENRLNSIGIWNVMYFFNQMWLVINSKYYIEKRRKLHGFF</sequence>
<dbReference type="Proteomes" id="UP000236497">
    <property type="component" value="Unassembled WGS sequence"/>
</dbReference>
<reference evidence="3 4" key="1">
    <citation type="submission" date="2015-06" db="EMBL/GenBank/DDBJ databases">
        <authorList>
            <person name="Wibberg Daniel"/>
        </authorList>
    </citation>
    <scope>NUCLEOTIDE SEQUENCE [LARGE SCALE GENOMIC DNA]</scope>
    <source>
        <strain evidence="3 4">T3/55T</strain>
    </source>
</reference>